<organism evidence="3 4">
    <name type="scientific">Austropuccinia psidii MF-1</name>
    <dbReference type="NCBI Taxonomy" id="1389203"/>
    <lineage>
        <taxon>Eukaryota</taxon>
        <taxon>Fungi</taxon>
        <taxon>Dikarya</taxon>
        <taxon>Basidiomycota</taxon>
        <taxon>Pucciniomycotina</taxon>
        <taxon>Pucciniomycetes</taxon>
        <taxon>Pucciniales</taxon>
        <taxon>Sphaerophragmiaceae</taxon>
        <taxon>Austropuccinia</taxon>
    </lineage>
</organism>
<name>A0A9Q3HBH0_9BASI</name>
<feature type="region of interest" description="Disordered" evidence="1">
    <location>
        <begin position="63"/>
        <end position="107"/>
    </location>
</feature>
<evidence type="ECO:0000313" key="3">
    <source>
        <dbReference type="EMBL" id="MBW0496030.1"/>
    </source>
</evidence>
<evidence type="ECO:0000313" key="4">
    <source>
        <dbReference type="Proteomes" id="UP000765509"/>
    </source>
</evidence>
<gene>
    <name evidence="3" type="ORF">O181_035745</name>
</gene>
<feature type="chain" id="PRO_5040265244" evidence="2">
    <location>
        <begin position="25"/>
        <end position="228"/>
    </location>
</feature>
<keyword evidence="4" id="KW-1185">Reference proteome</keyword>
<dbReference type="Proteomes" id="UP000765509">
    <property type="component" value="Unassembled WGS sequence"/>
</dbReference>
<sequence length="228" mass="25238">MMATRNLKFLILLVLDFLPKGKDCFQHFNPKSSKCHFCFVGKKPFRHPGSAASNVRRYLWRKKDGPSGKVSPVSEGPTPDGTSGYSDFGSRPIYSSAEVPNPRINTEGVVKRIRRSANSPPYPDAEGSDELNGEEVEVVNNLVGHQSSTSPSQHPYKRLQSCLIKSTPRNFQPTLATIPTSLHPASQITYHSRPAINPEVRPSPIKQSRASPIFTSQQLQPEASSSRR</sequence>
<protein>
    <submittedName>
        <fullName evidence="3">Uncharacterized protein</fullName>
    </submittedName>
</protein>
<feature type="signal peptide" evidence="2">
    <location>
        <begin position="1"/>
        <end position="24"/>
    </location>
</feature>
<evidence type="ECO:0000256" key="2">
    <source>
        <dbReference type="SAM" id="SignalP"/>
    </source>
</evidence>
<comment type="caution">
    <text evidence="3">The sequence shown here is derived from an EMBL/GenBank/DDBJ whole genome shotgun (WGS) entry which is preliminary data.</text>
</comment>
<proteinExistence type="predicted"/>
<dbReference type="EMBL" id="AVOT02013411">
    <property type="protein sequence ID" value="MBW0496030.1"/>
    <property type="molecule type" value="Genomic_DNA"/>
</dbReference>
<dbReference type="AlphaFoldDB" id="A0A9Q3HBH0"/>
<keyword evidence="2" id="KW-0732">Signal</keyword>
<evidence type="ECO:0000256" key="1">
    <source>
        <dbReference type="SAM" id="MobiDB-lite"/>
    </source>
</evidence>
<reference evidence="3" key="1">
    <citation type="submission" date="2021-03" db="EMBL/GenBank/DDBJ databases">
        <title>Draft genome sequence of rust myrtle Austropuccinia psidii MF-1, a brazilian biotype.</title>
        <authorList>
            <person name="Quecine M.C."/>
            <person name="Pachon D.M.R."/>
            <person name="Bonatelli M.L."/>
            <person name="Correr F.H."/>
            <person name="Franceschini L.M."/>
            <person name="Leite T.F."/>
            <person name="Margarido G.R.A."/>
            <person name="Almeida C.A."/>
            <person name="Ferrarezi J.A."/>
            <person name="Labate C.A."/>
        </authorList>
    </citation>
    <scope>NUCLEOTIDE SEQUENCE</scope>
    <source>
        <strain evidence="3">MF-1</strain>
    </source>
</reference>
<feature type="region of interest" description="Disordered" evidence="1">
    <location>
        <begin position="195"/>
        <end position="228"/>
    </location>
</feature>
<accession>A0A9Q3HBH0</accession>
<feature type="compositionally biased region" description="Polar residues" evidence="1">
    <location>
        <begin position="205"/>
        <end position="228"/>
    </location>
</feature>